<dbReference type="PANTHER" id="PTHR11496">
    <property type="entry name" value="ALCOHOL DEHYDROGENASE"/>
    <property type="match status" value="1"/>
</dbReference>
<organism evidence="4 5">
    <name type="scientific">Haloarcula rubripromontorii</name>
    <dbReference type="NCBI Taxonomy" id="1705562"/>
    <lineage>
        <taxon>Archaea</taxon>
        <taxon>Methanobacteriati</taxon>
        <taxon>Methanobacteriota</taxon>
        <taxon>Stenosarchaea group</taxon>
        <taxon>Halobacteria</taxon>
        <taxon>Halobacteriales</taxon>
        <taxon>Haloarculaceae</taxon>
        <taxon>Haloarcula</taxon>
    </lineage>
</organism>
<dbReference type="Pfam" id="PF25137">
    <property type="entry name" value="ADH_Fe_C"/>
    <property type="match status" value="1"/>
</dbReference>
<dbReference type="SUPFAM" id="SSF56796">
    <property type="entry name" value="Dehydroquinate synthase-like"/>
    <property type="match status" value="1"/>
</dbReference>
<dbReference type="EMBL" id="LIUF01000009">
    <property type="protein sequence ID" value="KOX91547.1"/>
    <property type="molecule type" value="Genomic_DNA"/>
</dbReference>
<dbReference type="InterPro" id="IPR001670">
    <property type="entry name" value="ADH_Fe/GldA"/>
</dbReference>
<dbReference type="Gene3D" id="3.40.50.1970">
    <property type="match status" value="1"/>
</dbReference>
<protein>
    <submittedName>
        <fullName evidence="4">Alcohol dehydrogenase</fullName>
    </submittedName>
</protein>
<evidence type="ECO:0000313" key="5">
    <source>
        <dbReference type="Proteomes" id="UP000037729"/>
    </source>
</evidence>
<dbReference type="RefSeq" id="WP_053969454.1">
    <property type="nucleotide sequence ID" value="NZ_LIUF01000009.1"/>
</dbReference>
<feature type="domain" description="Fe-containing alcohol dehydrogenase-like C-terminal" evidence="3">
    <location>
        <begin position="212"/>
        <end position="408"/>
    </location>
</feature>
<dbReference type="PANTHER" id="PTHR11496:SF83">
    <property type="entry name" value="HYDROXYACID-OXOACID TRANSHYDROGENASE, MITOCHONDRIAL"/>
    <property type="match status" value="1"/>
</dbReference>
<comment type="caution">
    <text evidence="4">The sequence shown here is derived from an EMBL/GenBank/DDBJ whole genome shotgun (WGS) entry which is preliminary data.</text>
</comment>
<sequence length="408" mass="41996">MTLDPPVAGDLAAPFRFEYDPATLRYAPDAARDLGAELDAQGCDRALVVCGATVGATPAVMDPVREGLGDRLAGVFAETTPAKRLGTAYDGLDRFREVDADCLVAVGGGSSLDVAKVISVLAATDRDPDAVGRALVDSGTIPVPEAELPPIIAVPTTLAGADLSIVAGVTAHPDTCPVDGPASGGVGDPDLMPAAVCYDPELIATTPRSVLAASAMNGFDKGIETLYAATATPITDATASHGLGLFTEALRAFGDGDDDQWVYQSLAQGVMLVQYGIARADGTTLSLLHAFGHGLTRTYEVQQGAAHAVVAPHALSYLFEQVDGRRSLLAESLGVGDEADPAAAVVDRVDDVVAALGLPTRLRDVAGPDREEFPDVADAVLEDSFMANAPPGLEPTQDDIVGVLEAAW</sequence>
<gene>
    <name evidence="4" type="ORF">AMS69_18200</name>
</gene>
<accession>A0A0M9AGG2</accession>
<dbReference type="Pfam" id="PF00465">
    <property type="entry name" value="Fe-ADH"/>
    <property type="match status" value="1"/>
</dbReference>
<evidence type="ECO:0000256" key="1">
    <source>
        <dbReference type="ARBA" id="ARBA00023002"/>
    </source>
</evidence>
<keyword evidence="1" id="KW-0560">Oxidoreductase</keyword>
<dbReference type="CDD" id="cd14866">
    <property type="entry name" value="Fe-ADH-like"/>
    <property type="match status" value="1"/>
</dbReference>
<dbReference type="Gene3D" id="1.20.1090.10">
    <property type="entry name" value="Dehydroquinate synthase-like - alpha domain"/>
    <property type="match status" value="1"/>
</dbReference>
<dbReference type="InterPro" id="IPR039697">
    <property type="entry name" value="Alcohol_dehydrogenase_Fe"/>
</dbReference>
<dbReference type="STRING" id="1705562.AMS69_18200"/>
<dbReference type="InterPro" id="IPR056798">
    <property type="entry name" value="ADH_Fe_C"/>
</dbReference>
<dbReference type="AlphaFoldDB" id="A0A0M9AGG2"/>
<dbReference type="GO" id="GO:0004022">
    <property type="term" value="F:alcohol dehydrogenase (NAD+) activity"/>
    <property type="evidence" value="ECO:0007669"/>
    <property type="project" value="TreeGrafter"/>
</dbReference>
<name>A0A0M9AGG2_9EURY</name>
<evidence type="ECO:0000259" key="2">
    <source>
        <dbReference type="Pfam" id="PF00465"/>
    </source>
</evidence>
<feature type="domain" description="Alcohol dehydrogenase iron-type/glycerol dehydrogenase GldA" evidence="2">
    <location>
        <begin position="21"/>
        <end position="200"/>
    </location>
</feature>
<dbReference type="Proteomes" id="UP000037729">
    <property type="component" value="Unassembled WGS sequence"/>
</dbReference>
<dbReference type="PATRIC" id="fig|1705562.3.peg.909"/>
<evidence type="ECO:0000313" key="4">
    <source>
        <dbReference type="EMBL" id="KOX91547.1"/>
    </source>
</evidence>
<proteinExistence type="predicted"/>
<dbReference type="GO" id="GO:0046872">
    <property type="term" value="F:metal ion binding"/>
    <property type="evidence" value="ECO:0007669"/>
    <property type="project" value="InterPro"/>
</dbReference>
<keyword evidence="5" id="KW-1185">Reference proteome</keyword>
<reference evidence="4 5" key="1">
    <citation type="submission" date="2015-08" db="EMBL/GenBank/DDBJ databases">
        <title>Genomes of Isolates from Cabo Rojo, PR.</title>
        <authorList>
            <person name="Sanchez-Nieves R.L."/>
            <person name="Montalvo-Rodriguez R."/>
        </authorList>
    </citation>
    <scope>NUCLEOTIDE SEQUENCE [LARGE SCALE GENOMIC DNA]</scope>
    <source>
        <strain evidence="4 5">SL3</strain>
    </source>
</reference>
<evidence type="ECO:0000259" key="3">
    <source>
        <dbReference type="Pfam" id="PF25137"/>
    </source>
</evidence>
<dbReference type="OrthoDB" id="57329at2157"/>